<accession>A0A9W8NQY7</accession>
<dbReference type="AlphaFoldDB" id="A0A9W8NQY7"/>
<reference evidence="1 2" key="1">
    <citation type="journal article" date="2023" name="Proc. Natl. Acad. Sci. U.S.A.">
        <title>A global phylogenomic analysis of the shiitake genus Lentinula.</title>
        <authorList>
            <person name="Sierra-Patev S."/>
            <person name="Min B."/>
            <person name="Naranjo-Ortiz M."/>
            <person name="Looney B."/>
            <person name="Konkel Z."/>
            <person name="Slot J.C."/>
            <person name="Sakamoto Y."/>
            <person name="Steenwyk J.L."/>
            <person name="Rokas A."/>
            <person name="Carro J."/>
            <person name="Camarero S."/>
            <person name="Ferreira P."/>
            <person name="Molpeceres G."/>
            <person name="Ruiz-Duenas F.J."/>
            <person name="Serrano A."/>
            <person name="Henrissat B."/>
            <person name="Drula E."/>
            <person name="Hughes K.W."/>
            <person name="Mata J.L."/>
            <person name="Ishikawa N.K."/>
            <person name="Vargas-Isla R."/>
            <person name="Ushijima S."/>
            <person name="Smith C.A."/>
            <person name="Donoghue J."/>
            <person name="Ahrendt S."/>
            <person name="Andreopoulos W."/>
            <person name="He G."/>
            <person name="LaButti K."/>
            <person name="Lipzen A."/>
            <person name="Ng V."/>
            <person name="Riley R."/>
            <person name="Sandor L."/>
            <person name="Barry K."/>
            <person name="Martinez A.T."/>
            <person name="Xiao Y."/>
            <person name="Gibbons J.G."/>
            <person name="Terashima K."/>
            <person name="Grigoriev I.V."/>
            <person name="Hibbett D."/>
        </authorList>
    </citation>
    <scope>NUCLEOTIDE SEQUENCE [LARGE SCALE GENOMIC DNA]</scope>
    <source>
        <strain evidence="1 2">TFB7810</strain>
    </source>
</reference>
<organism evidence="1 2">
    <name type="scientific">Lentinula detonsa</name>
    <dbReference type="NCBI Taxonomy" id="2804962"/>
    <lineage>
        <taxon>Eukaryota</taxon>
        <taxon>Fungi</taxon>
        <taxon>Dikarya</taxon>
        <taxon>Basidiomycota</taxon>
        <taxon>Agaricomycotina</taxon>
        <taxon>Agaricomycetes</taxon>
        <taxon>Agaricomycetidae</taxon>
        <taxon>Agaricales</taxon>
        <taxon>Marasmiineae</taxon>
        <taxon>Omphalotaceae</taxon>
        <taxon>Lentinula</taxon>
    </lineage>
</organism>
<dbReference type="Proteomes" id="UP001142393">
    <property type="component" value="Unassembled WGS sequence"/>
</dbReference>
<protein>
    <submittedName>
        <fullName evidence="1">Uncharacterized protein</fullName>
    </submittedName>
</protein>
<gene>
    <name evidence="1" type="ORF">DFH05DRAFT_527547</name>
</gene>
<dbReference type="EMBL" id="JANVFU010000019">
    <property type="protein sequence ID" value="KAJ3739156.1"/>
    <property type="molecule type" value="Genomic_DNA"/>
</dbReference>
<proteinExistence type="predicted"/>
<sequence>MVQRFGQISTNFNRPKRMYLKKAIPEDDHPHFLQHAIDLANVLRNIIFVDQVIYPSTKADTVLELLEQHVTENIVKSSAFLKDQCSQVYYVRSFTETLKGSQISQASAMILKAYS</sequence>
<evidence type="ECO:0000313" key="2">
    <source>
        <dbReference type="Proteomes" id="UP001142393"/>
    </source>
</evidence>
<keyword evidence="2" id="KW-1185">Reference proteome</keyword>
<evidence type="ECO:0000313" key="1">
    <source>
        <dbReference type="EMBL" id="KAJ3739156.1"/>
    </source>
</evidence>
<name>A0A9W8NQY7_9AGAR</name>
<comment type="caution">
    <text evidence="1">The sequence shown here is derived from an EMBL/GenBank/DDBJ whole genome shotgun (WGS) entry which is preliminary data.</text>
</comment>